<protein>
    <submittedName>
        <fullName evidence="3">Endonuclease domain-containing protein</fullName>
    </submittedName>
</protein>
<feature type="region of interest" description="Disordered" evidence="1">
    <location>
        <begin position="1"/>
        <end position="26"/>
    </location>
</feature>
<evidence type="ECO:0000313" key="4">
    <source>
        <dbReference type="Proteomes" id="UP000320314"/>
    </source>
</evidence>
<evidence type="ECO:0000256" key="1">
    <source>
        <dbReference type="SAM" id="MobiDB-lite"/>
    </source>
</evidence>
<sequence length="151" mass="17048">MTGTPVTNRRPGKTAQARHLRRNETEPEARLWQELRNRHLNGYKFTRQVPLGPYIADFVCRSQHLIIELDGSQHANSVRDMHRSRYLASQGYAVLRFWNDDLRSEREAVLNTILAALEGRLRSGTPGFTPTANQMHDPGISSVTAMAQPAG</sequence>
<dbReference type="Proteomes" id="UP000320314">
    <property type="component" value="Unassembled WGS sequence"/>
</dbReference>
<gene>
    <name evidence="3" type="ORF">FJU11_08285</name>
</gene>
<dbReference type="AlphaFoldDB" id="A0A506U541"/>
<keyword evidence="3" id="KW-0378">Hydrolase</keyword>
<name>A0A506U541_9HYPH</name>
<dbReference type="InterPro" id="IPR011335">
    <property type="entry name" value="Restrct_endonuc-II-like"/>
</dbReference>
<dbReference type="RefSeq" id="WP_141166573.1">
    <property type="nucleotide sequence ID" value="NZ_VHLH01000013.1"/>
</dbReference>
<dbReference type="OrthoDB" id="9798754at2"/>
<dbReference type="EMBL" id="VHLH01000013">
    <property type="protein sequence ID" value="TPW28970.1"/>
    <property type="molecule type" value="Genomic_DNA"/>
</dbReference>
<accession>A0A506U541</accession>
<keyword evidence="3" id="KW-0540">Nuclease</keyword>
<dbReference type="Gene3D" id="3.40.960.10">
    <property type="entry name" value="VSR Endonuclease"/>
    <property type="match status" value="1"/>
</dbReference>
<dbReference type="SUPFAM" id="SSF52980">
    <property type="entry name" value="Restriction endonuclease-like"/>
    <property type="match status" value="1"/>
</dbReference>
<dbReference type="PANTHER" id="PTHR38590">
    <property type="entry name" value="BLL0828 PROTEIN"/>
    <property type="match status" value="1"/>
</dbReference>
<dbReference type="GO" id="GO:0004519">
    <property type="term" value="F:endonuclease activity"/>
    <property type="evidence" value="ECO:0007669"/>
    <property type="project" value="UniProtKB-KW"/>
</dbReference>
<keyword evidence="3" id="KW-0255">Endonuclease</keyword>
<feature type="compositionally biased region" description="Basic residues" evidence="1">
    <location>
        <begin position="10"/>
        <end position="21"/>
    </location>
</feature>
<proteinExistence type="predicted"/>
<dbReference type="InterPro" id="IPR007569">
    <property type="entry name" value="DUF559"/>
</dbReference>
<dbReference type="InterPro" id="IPR047216">
    <property type="entry name" value="Endonuclease_DUF559_bact"/>
</dbReference>
<keyword evidence="4" id="KW-1185">Reference proteome</keyword>
<dbReference type="Pfam" id="PF04480">
    <property type="entry name" value="DUF559"/>
    <property type="match status" value="1"/>
</dbReference>
<evidence type="ECO:0000313" key="3">
    <source>
        <dbReference type="EMBL" id="TPW28970.1"/>
    </source>
</evidence>
<organism evidence="3 4">
    <name type="scientific">Pararhizobium mangrovi</name>
    <dbReference type="NCBI Taxonomy" id="2590452"/>
    <lineage>
        <taxon>Bacteria</taxon>
        <taxon>Pseudomonadati</taxon>
        <taxon>Pseudomonadota</taxon>
        <taxon>Alphaproteobacteria</taxon>
        <taxon>Hyphomicrobiales</taxon>
        <taxon>Rhizobiaceae</taxon>
        <taxon>Rhizobium/Agrobacterium group</taxon>
        <taxon>Pararhizobium</taxon>
    </lineage>
</organism>
<evidence type="ECO:0000259" key="2">
    <source>
        <dbReference type="Pfam" id="PF04480"/>
    </source>
</evidence>
<reference evidence="3 4" key="1">
    <citation type="submission" date="2019-06" db="EMBL/GenBank/DDBJ databases">
        <authorList>
            <person name="Li M."/>
        </authorList>
    </citation>
    <scope>NUCLEOTIDE SEQUENCE [LARGE SCALE GENOMIC DNA]</scope>
    <source>
        <strain evidence="3 4">BGMRC6574</strain>
    </source>
</reference>
<feature type="domain" description="DUF559" evidence="2">
    <location>
        <begin position="14"/>
        <end position="118"/>
    </location>
</feature>
<comment type="caution">
    <text evidence="3">The sequence shown here is derived from an EMBL/GenBank/DDBJ whole genome shotgun (WGS) entry which is preliminary data.</text>
</comment>
<dbReference type="PANTHER" id="PTHR38590:SF1">
    <property type="entry name" value="BLL0828 PROTEIN"/>
    <property type="match status" value="1"/>
</dbReference>
<dbReference type="CDD" id="cd01038">
    <property type="entry name" value="Endonuclease_DUF559"/>
    <property type="match status" value="1"/>
</dbReference>